<protein>
    <recommendedName>
        <fullName evidence="3">DUF4241 domain-containing protein</fullName>
    </recommendedName>
</protein>
<dbReference type="STRING" id="1304281.ACM44_02235"/>
<comment type="caution">
    <text evidence="1">The sequence shown here is derived from an EMBL/GenBank/DDBJ whole genome shotgun (WGS) entry which is preliminary data.</text>
</comment>
<dbReference type="PATRIC" id="fig|1304281.5.peg.483"/>
<keyword evidence="2" id="KW-1185">Reference proteome</keyword>
<dbReference type="InterPro" id="IPR025335">
    <property type="entry name" value="DUF4241"/>
</dbReference>
<gene>
    <name evidence="1" type="ORF">ACM44_02235</name>
</gene>
<name>A0A0J7J1I3_9FLAO</name>
<accession>A0A0J7J1I3</accession>
<dbReference type="Pfam" id="PF14025">
    <property type="entry name" value="DUF4241"/>
    <property type="match status" value="1"/>
</dbReference>
<proteinExistence type="predicted"/>
<dbReference type="RefSeq" id="WP_048498480.1">
    <property type="nucleotide sequence ID" value="NZ_LFNG01000003.1"/>
</dbReference>
<reference evidence="1 2" key="1">
    <citation type="journal article" date="2004" name="Int. J. Syst. Evol. Microbiol.">
        <title>Kaistella koreensis gen. nov., sp. nov., a novel member of the Chryseobacterium-Bergeyella-Riemerella branch.</title>
        <authorList>
            <person name="Kim M.K."/>
            <person name="Im W.T."/>
            <person name="Shin Y.K."/>
            <person name="Lim J.H."/>
            <person name="Kim S.H."/>
            <person name="Lee B.C."/>
            <person name="Park M.Y."/>
            <person name="Lee K.Y."/>
            <person name="Lee S.T."/>
        </authorList>
    </citation>
    <scope>NUCLEOTIDE SEQUENCE [LARGE SCALE GENOMIC DNA]</scope>
    <source>
        <strain evidence="1 2">CCUG 49689</strain>
    </source>
</reference>
<dbReference type="AlphaFoldDB" id="A0A0J7J1I3"/>
<evidence type="ECO:0000313" key="2">
    <source>
        <dbReference type="Proteomes" id="UP000035900"/>
    </source>
</evidence>
<dbReference type="OrthoDB" id="9789980at2"/>
<sequence length="214" mass="24207">MKHLENIAKLFHKNFVESPLIETFEVGKIVLPTGQLVASDPLTTGEMPAFETTFPIGEFSAFVHKEKDSNCIAYAEIVFSDTEISEWKLATRSGENPEELKDGEIFGYPVESGMGCFMDLETQAGLNHLEKDLFQKKGDDFMGIYEEFFHPYFFDDNGAIDQFAILKPQEEKPGNIMAFETGYGEGFYATYIGFDQNNAPVKIVSEFIEMEIEQ</sequence>
<organism evidence="1 2">
    <name type="scientific">Chryseobacterium koreense CCUG 49689</name>
    <dbReference type="NCBI Taxonomy" id="1304281"/>
    <lineage>
        <taxon>Bacteria</taxon>
        <taxon>Pseudomonadati</taxon>
        <taxon>Bacteroidota</taxon>
        <taxon>Flavobacteriia</taxon>
        <taxon>Flavobacteriales</taxon>
        <taxon>Weeksellaceae</taxon>
        <taxon>Chryseobacterium group</taxon>
        <taxon>Chryseobacterium</taxon>
    </lineage>
</organism>
<evidence type="ECO:0008006" key="3">
    <source>
        <dbReference type="Google" id="ProtNLM"/>
    </source>
</evidence>
<dbReference type="EMBL" id="LFNG01000003">
    <property type="protein sequence ID" value="KMQ72283.1"/>
    <property type="molecule type" value="Genomic_DNA"/>
</dbReference>
<dbReference type="Proteomes" id="UP000035900">
    <property type="component" value="Unassembled WGS sequence"/>
</dbReference>
<evidence type="ECO:0000313" key="1">
    <source>
        <dbReference type="EMBL" id="KMQ72283.1"/>
    </source>
</evidence>